<dbReference type="EMBL" id="OU896716">
    <property type="protein sequence ID" value="CAG9814085.1"/>
    <property type="molecule type" value="Genomic_DNA"/>
</dbReference>
<evidence type="ECO:0000256" key="2">
    <source>
        <dbReference type="SAM" id="MobiDB-lite"/>
    </source>
</evidence>
<keyword evidence="1" id="KW-0175">Coiled coil</keyword>
<reference evidence="3" key="1">
    <citation type="submission" date="2022-01" db="EMBL/GenBank/DDBJ databases">
        <authorList>
            <person name="King R."/>
        </authorList>
    </citation>
    <scope>NUCLEOTIDE SEQUENCE</scope>
</reference>
<sequence>MYRLIAEASRPGGVSAMDTSRTSMIKFSPSNSESGSDCFKKMYCSRLPLRITECMNTSVLDCAVTFTCDKNVCVYGIQKSNKRLPRYLLGSILYPNPKKGTQNTNADAISRVEIHTKETEDFCSQADDILRDTNNYNKTKTDLFQEPNDTHSANPPIDSFVETIPILIDDMDTISTKKHRIFERLPETHENETQISNNHVENDNDEDQTVHSNNEQNPVFEIPIMGTAVNNGLNQIIISSVLHSPWKPKIRILFGKKKRTFLQLSQNNFEKDTIGFKKIHERKKTENKFKNATVLVSINNRRKTLTRYFMGPRSKNLDNNPGLIPLKIGNAKIQESSHRLEHLQYSAFKFGNKPIENLVTPIRRLDKEKSEKVENKLTEILPHPSRTKRGLINGLGLIFEAISGNVDASDGERYEKLIDQLQKNQKELASNIRSENSLSIRLINEFDKTDQNIVRNEKLIESKINQITKIDIRWLQDEEIENAAVIYYSRRKIIVYYLHGMLISYLNDCIIRLWLMLQTSSS</sequence>
<dbReference type="AlphaFoldDB" id="A0A9N9SD94"/>
<accession>A0A9N9SD94</accession>
<reference evidence="3" key="2">
    <citation type="submission" date="2022-10" db="EMBL/GenBank/DDBJ databases">
        <authorList>
            <consortium name="ENA_rothamsted_submissions"/>
            <consortium name="culmorum"/>
            <person name="King R."/>
        </authorList>
    </citation>
    <scope>NUCLEOTIDE SEQUENCE</scope>
</reference>
<name>A0A9N9SD94_PHACE</name>
<keyword evidence="4" id="KW-1185">Reference proteome</keyword>
<feature type="region of interest" description="Disordered" evidence="2">
    <location>
        <begin position="187"/>
        <end position="212"/>
    </location>
</feature>
<organism evidence="3 4">
    <name type="scientific">Phaedon cochleariae</name>
    <name type="common">Mustard beetle</name>
    <dbReference type="NCBI Taxonomy" id="80249"/>
    <lineage>
        <taxon>Eukaryota</taxon>
        <taxon>Metazoa</taxon>
        <taxon>Ecdysozoa</taxon>
        <taxon>Arthropoda</taxon>
        <taxon>Hexapoda</taxon>
        <taxon>Insecta</taxon>
        <taxon>Pterygota</taxon>
        <taxon>Neoptera</taxon>
        <taxon>Endopterygota</taxon>
        <taxon>Coleoptera</taxon>
        <taxon>Polyphaga</taxon>
        <taxon>Cucujiformia</taxon>
        <taxon>Chrysomeloidea</taxon>
        <taxon>Chrysomelidae</taxon>
        <taxon>Chrysomelinae</taxon>
        <taxon>Chrysomelini</taxon>
        <taxon>Phaedon</taxon>
    </lineage>
</organism>
<protein>
    <submittedName>
        <fullName evidence="3">Uncharacterized protein</fullName>
    </submittedName>
</protein>
<gene>
    <name evidence="3" type="ORF">PHAECO_LOCUS1831</name>
</gene>
<feature type="coiled-coil region" evidence="1">
    <location>
        <begin position="411"/>
        <end position="438"/>
    </location>
</feature>
<dbReference type="Proteomes" id="UP001153737">
    <property type="component" value="Chromosome 10"/>
</dbReference>
<proteinExistence type="predicted"/>
<evidence type="ECO:0000313" key="3">
    <source>
        <dbReference type="EMBL" id="CAG9814085.1"/>
    </source>
</evidence>
<dbReference type="OrthoDB" id="6782731at2759"/>
<evidence type="ECO:0000313" key="4">
    <source>
        <dbReference type="Proteomes" id="UP001153737"/>
    </source>
</evidence>
<evidence type="ECO:0000256" key="1">
    <source>
        <dbReference type="SAM" id="Coils"/>
    </source>
</evidence>